<proteinExistence type="predicted"/>
<feature type="region of interest" description="Disordered" evidence="1">
    <location>
        <begin position="120"/>
        <end position="147"/>
    </location>
</feature>
<feature type="compositionally biased region" description="Basic and acidic residues" evidence="1">
    <location>
        <begin position="120"/>
        <end position="131"/>
    </location>
</feature>
<dbReference type="CDD" id="cd01038">
    <property type="entry name" value="Endonuclease_DUF559"/>
    <property type="match status" value="1"/>
</dbReference>
<dbReference type="Pfam" id="PF04480">
    <property type="entry name" value="DUF559"/>
    <property type="match status" value="1"/>
</dbReference>
<comment type="caution">
    <text evidence="3">The sequence shown here is derived from an EMBL/GenBank/DDBJ whole genome shotgun (WGS) entry which is preliminary data.</text>
</comment>
<gene>
    <name evidence="3" type="ORF">LCGC14_0268470</name>
</gene>
<accession>A0A0F9X4I7</accession>
<evidence type="ECO:0000313" key="3">
    <source>
        <dbReference type="EMBL" id="KKN86448.1"/>
    </source>
</evidence>
<dbReference type="PANTHER" id="PTHR38590:SF1">
    <property type="entry name" value="BLL0828 PROTEIN"/>
    <property type="match status" value="1"/>
</dbReference>
<reference evidence="3" key="1">
    <citation type="journal article" date="2015" name="Nature">
        <title>Complex archaea that bridge the gap between prokaryotes and eukaryotes.</title>
        <authorList>
            <person name="Spang A."/>
            <person name="Saw J.H."/>
            <person name="Jorgensen S.L."/>
            <person name="Zaremba-Niedzwiedzka K."/>
            <person name="Martijn J."/>
            <person name="Lind A.E."/>
            <person name="van Eijk R."/>
            <person name="Schleper C."/>
            <person name="Guy L."/>
            <person name="Ettema T.J."/>
        </authorList>
    </citation>
    <scope>NUCLEOTIDE SEQUENCE</scope>
</reference>
<dbReference type="InterPro" id="IPR007569">
    <property type="entry name" value="DUF559"/>
</dbReference>
<evidence type="ECO:0000256" key="1">
    <source>
        <dbReference type="SAM" id="MobiDB-lite"/>
    </source>
</evidence>
<name>A0A0F9X4I7_9ZZZZ</name>
<protein>
    <recommendedName>
        <fullName evidence="2">DUF559 domain-containing protein</fullName>
    </recommendedName>
</protein>
<feature type="compositionally biased region" description="Basic residues" evidence="1">
    <location>
        <begin position="134"/>
        <end position="147"/>
    </location>
</feature>
<organism evidence="3">
    <name type="scientific">marine sediment metagenome</name>
    <dbReference type="NCBI Taxonomy" id="412755"/>
    <lineage>
        <taxon>unclassified sequences</taxon>
        <taxon>metagenomes</taxon>
        <taxon>ecological metagenomes</taxon>
    </lineage>
</organism>
<dbReference type="Gene3D" id="3.40.960.10">
    <property type="entry name" value="VSR Endonuclease"/>
    <property type="match status" value="1"/>
</dbReference>
<evidence type="ECO:0000259" key="2">
    <source>
        <dbReference type="Pfam" id="PF04480"/>
    </source>
</evidence>
<dbReference type="InterPro" id="IPR047216">
    <property type="entry name" value="Endonuclease_DUF559_bact"/>
</dbReference>
<dbReference type="AlphaFoldDB" id="A0A0F9X4I7"/>
<dbReference type="PANTHER" id="PTHR38590">
    <property type="entry name" value="BLL0828 PROTEIN"/>
    <property type="match status" value="1"/>
</dbReference>
<dbReference type="EMBL" id="LAZR01000147">
    <property type="protein sequence ID" value="KKN86448.1"/>
    <property type="molecule type" value="Genomic_DNA"/>
</dbReference>
<sequence length="147" mass="16430">MAMTRLKAKAHRARRAIAAQTTALEEHLWRGIRAIPGEGGHFHRQVVIGPYLADFVSHRLRLIIEVDGAQHARTDRQARDAARDRWLGECGYLVVRFANNTVRADSAAVLESIRAVVDERRHLPPGEEPAKPKVPGKKRPRPKPGTS</sequence>
<feature type="domain" description="DUF559" evidence="2">
    <location>
        <begin position="13"/>
        <end position="117"/>
    </location>
</feature>
<dbReference type="SUPFAM" id="SSF52980">
    <property type="entry name" value="Restriction endonuclease-like"/>
    <property type="match status" value="1"/>
</dbReference>
<dbReference type="InterPro" id="IPR011335">
    <property type="entry name" value="Restrct_endonuc-II-like"/>
</dbReference>